<evidence type="ECO:0000313" key="1">
    <source>
        <dbReference type="EMBL" id="MDP9800498.1"/>
    </source>
</evidence>
<gene>
    <name evidence="1" type="ORF">J2S49_000574</name>
</gene>
<proteinExistence type="predicted"/>
<protein>
    <recommendedName>
        <fullName evidence="3">ATP/GTP-binding protein</fullName>
    </recommendedName>
</protein>
<evidence type="ECO:0008006" key="3">
    <source>
        <dbReference type="Google" id="ProtNLM"/>
    </source>
</evidence>
<evidence type="ECO:0000313" key="2">
    <source>
        <dbReference type="Proteomes" id="UP001235966"/>
    </source>
</evidence>
<name>A0ABT9N9W6_9ACTO</name>
<comment type="caution">
    <text evidence="1">The sequence shown here is derived from an EMBL/GenBank/DDBJ whole genome shotgun (WGS) entry which is preliminary data.</text>
</comment>
<keyword evidence="2" id="KW-1185">Reference proteome</keyword>
<dbReference type="Proteomes" id="UP001235966">
    <property type="component" value="Unassembled WGS sequence"/>
</dbReference>
<organism evidence="1 2">
    <name type="scientific">Arcanobacterium wilhelmae</name>
    <dbReference type="NCBI Taxonomy" id="1803177"/>
    <lineage>
        <taxon>Bacteria</taxon>
        <taxon>Bacillati</taxon>
        <taxon>Actinomycetota</taxon>
        <taxon>Actinomycetes</taxon>
        <taxon>Actinomycetales</taxon>
        <taxon>Actinomycetaceae</taxon>
        <taxon>Arcanobacterium</taxon>
    </lineage>
</organism>
<dbReference type="EMBL" id="JAUSQW010000001">
    <property type="protein sequence ID" value="MDP9800498.1"/>
    <property type="molecule type" value="Genomic_DNA"/>
</dbReference>
<sequence>MRRSKKYDREFHPLNTDALMGYTHYEIRDGLEYKVHHIKAAAKEYICPGCGGRIMPGEAHEVAWTEEHLMGVRAGQEARRHWHTSCWKARGGRGRW</sequence>
<accession>A0ABT9N9W6</accession>
<reference evidence="1 2" key="1">
    <citation type="submission" date="2023-07" db="EMBL/GenBank/DDBJ databases">
        <title>Sequencing the genomes of 1000 actinobacteria strains.</title>
        <authorList>
            <person name="Klenk H.-P."/>
        </authorList>
    </citation>
    <scope>NUCLEOTIDE SEQUENCE [LARGE SCALE GENOMIC DNA]</scope>
    <source>
        <strain evidence="1 2">DSM 102162</strain>
    </source>
</reference>
<dbReference type="RefSeq" id="WP_278057873.1">
    <property type="nucleotide sequence ID" value="NZ_CP121247.1"/>
</dbReference>